<dbReference type="Gene3D" id="1.10.579.10">
    <property type="entry name" value="DNA Cyclobutane Dipyrimidine Photolyase, subunit A, domain 3"/>
    <property type="match status" value="1"/>
</dbReference>
<dbReference type="PANTHER" id="PTHR11455">
    <property type="entry name" value="CRYPTOCHROME"/>
    <property type="match status" value="1"/>
</dbReference>
<comment type="cofactor">
    <cofactor evidence="1">
        <name>FAD</name>
        <dbReference type="ChEBI" id="CHEBI:57692"/>
    </cofactor>
</comment>
<dbReference type="PROSITE" id="PS51645">
    <property type="entry name" value="PHR_CRY_ALPHA_BETA"/>
    <property type="match status" value="1"/>
</dbReference>
<dbReference type="Gene3D" id="3.40.50.620">
    <property type="entry name" value="HUPs"/>
    <property type="match status" value="1"/>
</dbReference>
<keyword evidence="2 4" id="KW-0285">Flavoprotein</keyword>
<sequence length="467" mass="51968">MEAAGTTLVWLRDDLRIADHAALTAAVDHAARSGTAVGSVVAVYVLDDASEGIRPLGGATRWWLHHALTALADDLAALGIPLLLRLGDPAVIVPELAEVLEVDRVHWTRRYGGPERAVDARIKEMLTSAGFAAHSYPGHLLHEPWTVQTRSGGPYKVFTPFWRELRSRDQDPPLPVPEPLSSIRSARAWLADLGIATGDLAEWGLLPTALDWAGGLRDAWNPTETAAHSLLADFLADRVDDYPRGQDLPAENGTSRLSPYLRFGQISPRQVWDAVHRTALGEGAETYLSEIGWREFCWHLLFHFPDMPHSNLRPQFDAYPWRTAAEAPEEFRAWTQGRTGFGLVDAGQRELWATGHMHNRVRMASASLLVKNLGIHWREGEAWFWDTLVDADAASNPANWQWVAGCGADAAPYFRIFNPERQRERFDPGDVYTRRWVPEYGTDDYPAPIVDLKASRADALAAYAALK</sequence>
<dbReference type="Pfam" id="PF03441">
    <property type="entry name" value="FAD_binding_7"/>
    <property type="match status" value="1"/>
</dbReference>
<dbReference type="SUPFAM" id="SSF52425">
    <property type="entry name" value="Cryptochrome/photolyase, N-terminal domain"/>
    <property type="match status" value="1"/>
</dbReference>
<dbReference type="InterPro" id="IPR005101">
    <property type="entry name" value="Cryptochr/Photolyase_FAD-bd"/>
</dbReference>
<gene>
    <name evidence="6" type="ORF">GCM10022261_08660</name>
</gene>
<dbReference type="InterPro" id="IPR006050">
    <property type="entry name" value="DNA_photolyase_N"/>
</dbReference>
<dbReference type="Proteomes" id="UP001501586">
    <property type="component" value="Unassembled WGS sequence"/>
</dbReference>
<reference evidence="7" key="1">
    <citation type="journal article" date="2019" name="Int. J. Syst. Evol. Microbiol.">
        <title>The Global Catalogue of Microorganisms (GCM) 10K type strain sequencing project: providing services to taxonomists for standard genome sequencing and annotation.</title>
        <authorList>
            <consortium name="The Broad Institute Genomics Platform"/>
            <consortium name="The Broad Institute Genome Sequencing Center for Infectious Disease"/>
            <person name="Wu L."/>
            <person name="Ma J."/>
        </authorList>
    </citation>
    <scope>NUCLEOTIDE SEQUENCE [LARGE SCALE GENOMIC DNA]</scope>
    <source>
        <strain evidence="7">JCM 17458</strain>
    </source>
</reference>
<keyword evidence="7" id="KW-1185">Reference proteome</keyword>
<proteinExistence type="inferred from homology"/>
<dbReference type="PRINTS" id="PR00147">
    <property type="entry name" value="DNAPHOTLYASE"/>
</dbReference>
<evidence type="ECO:0000256" key="4">
    <source>
        <dbReference type="RuleBase" id="RU004182"/>
    </source>
</evidence>
<dbReference type="InterPro" id="IPR002081">
    <property type="entry name" value="Cryptochrome/DNA_photolyase_1"/>
</dbReference>
<evidence type="ECO:0000256" key="1">
    <source>
        <dbReference type="ARBA" id="ARBA00001974"/>
    </source>
</evidence>
<keyword evidence="4" id="KW-0157">Chromophore</keyword>
<dbReference type="PANTHER" id="PTHR11455:SF9">
    <property type="entry name" value="CRYPTOCHROME CIRCADIAN CLOCK 5 ISOFORM X1"/>
    <property type="match status" value="1"/>
</dbReference>
<name>A0ABP8EHK5_9MICO</name>
<dbReference type="EMBL" id="BAABAZ010000004">
    <property type="protein sequence ID" value="GAA4283335.1"/>
    <property type="molecule type" value="Genomic_DNA"/>
</dbReference>
<evidence type="ECO:0000259" key="5">
    <source>
        <dbReference type="PROSITE" id="PS51645"/>
    </source>
</evidence>
<dbReference type="InterPro" id="IPR014729">
    <property type="entry name" value="Rossmann-like_a/b/a_fold"/>
</dbReference>
<dbReference type="Gene3D" id="1.25.40.80">
    <property type="match status" value="1"/>
</dbReference>
<evidence type="ECO:0000256" key="2">
    <source>
        <dbReference type="ARBA" id="ARBA00022630"/>
    </source>
</evidence>
<feature type="domain" description="Photolyase/cryptochrome alpha/beta" evidence="5">
    <location>
        <begin position="5"/>
        <end position="141"/>
    </location>
</feature>
<protein>
    <submittedName>
        <fullName evidence="6">Deoxyribodipyrimidine photo-lyase</fullName>
    </submittedName>
</protein>
<comment type="caution">
    <text evidence="6">The sequence shown here is derived from an EMBL/GenBank/DDBJ whole genome shotgun (WGS) entry which is preliminary data.</text>
</comment>
<dbReference type="SUPFAM" id="SSF48173">
    <property type="entry name" value="Cryptochrome/photolyase FAD-binding domain"/>
    <property type="match status" value="1"/>
</dbReference>
<dbReference type="InterPro" id="IPR036134">
    <property type="entry name" value="Crypto/Photolyase_FAD-like_sf"/>
</dbReference>
<evidence type="ECO:0000313" key="7">
    <source>
        <dbReference type="Proteomes" id="UP001501586"/>
    </source>
</evidence>
<evidence type="ECO:0000256" key="3">
    <source>
        <dbReference type="ARBA" id="ARBA00022827"/>
    </source>
</evidence>
<dbReference type="Pfam" id="PF00875">
    <property type="entry name" value="DNA_photolyase"/>
    <property type="match status" value="1"/>
</dbReference>
<comment type="similarity">
    <text evidence="4">Belongs to the DNA photolyase family.</text>
</comment>
<keyword evidence="3 4" id="KW-0274">FAD</keyword>
<evidence type="ECO:0000313" key="6">
    <source>
        <dbReference type="EMBL" id="GAA4283335.1"/>
    </source>
</evidence>
<organism evidence="6 7">
    <name type="scientific">Brevibacterium daeguense</name>
    <dbReference type="NCBI Taxonomy" id="909936"/>
    <lineage>
        <taxon>Bacteria</taxon>
        <taxon>Bacillati</taxon>
        <taxon>Actinomycetota</taxon>
        <taxon>Actinomycetes</taxon>
        <taxon>Micrococcales</taxon>
        <taxon>Brevibacteriaceae</taxon>
        <taxon>Brevibacterium</taxon>
    </lineage>
</organism>
<dbReference type="InterPro" id="IPR036155">
    <property type="entry name" value="Crypto/Photolyase_N_sf"/>
</dbReference>
<accession>A0ABP8EHK5</accession>
<dbReference type="RefSeq" id="WP_236865484.1">
    <property type="nucleotide sequence ID" value="NZ_BAABAZ010000004.1"/>
</dbReference>